<dbReference type="GO" id="GO:0003677">
    <property type="term" value="F:DNA binding"/>
    <property type="evidence" value="ECO:0007669"/>
    <property type="project" value="UniProtKB-KW"/>
</dbReference>
<evidence type="ECO:0000256" key="2">
    <source>
        <dbReference type="ARBA" id="ARBA00023015"/>
    </source>
</evidence>
<keyword evidence="3" id="KW-0175">Coiled coil</keyword>
<organism evidence="9">
    <name type="scientific">Guillardia theta</name>
    <name type="common">Cryptophyte</name>
    <name type="synonym">Cryptomonas phi</name>
    <dbReference type="NCBI Taxonomy" id="55529"/>
    <lineage>
        <taxon>Eukaryota</taxon>
        <taxon>Cryptophyceae</taxon>
        <taxon>Pyrenomonadales</taxon>
        <taxon>Geminigeraceae</taxon>
        <taxon>Guillardia</taxon>
    </lineage>
</organism>
<keyword evidence="2" id="KW-0805">Transcription regulation</keyword>
<feature type="region of interest" description="Disordered" evidence="7">
    <location>
        <begin position="1"/>
        <end position="23"/>
    </location>
</feature>
<gene>
    <name evidence="9" type="ORF">GTHE00462_LOCUS15142</name>
</gene>
<evidence type="ECO:0000256" key="3">
    <source>
        <dbReference type="ARBA" id="ARBA00023054"/>
    </source>
</evidence>
<keyword evidence="5" id="KW-0804">Transcription</keyword>
<feature type="compositionally biased region" description="Polar residues" evidence="7">
    <location>
        <begin position="8"/>
        <end position="19"/>
    </location>
</feature>
<feature type="domain" description="RWP-RK" evidence="8">
    <location>
        <begin position="60"/>
        <end position="149"/>
    </location>
</feature>
<name>A0A7S4KMD2_GUITH</name>
<keyword evidence="4" id="KW-0238">DNA-binding</keyword>
<dbReference type="PANTHER" id="PTHR46373:SF2">
    <property type="entry name" value="RWP-RK DOMAIN-CONTAINING PROTEIN"/>
    <property type="match status" value="1"/>
</dbReference>
<evidence type="ECO:0000256" key="1">
    <source>
        <dbReference type="ARBA" id="ARBA00004049"/>
    </source>
</evidence>
<evidence type="ECO:0000256" key="7">
    <source>
        <dbReference type="SAM" id="MobiDB-lite"/>
    </source>
</evidence>
<reference evidence="9" key="1">
    <citation type="submission" date="2021-01" db="EMBL/GenBank/DDBJ databases">
        <authorList>
            <person name="Corre E."/>
            <person name="Pelletier E."/>
            <person name="Niang G."/>
            <person name="Scheremetjew M."/>
            <person name="Finn R."/>
            <person name="Kale V."/>
            <person name="Holt S."/>
            <person name="Cochrane G."/>
            <person name="Meng A."/>
            <person name="Brown T."/>
            <person name="Cohen L."/>
        </authorList>
    </citation>
    <scope>NUCLEOTIDE SEQUENCE</scope>
    <source>
        <strain evidence="9">CCMP 2712</strain>
    </source>
</reference>
<dbReference type="InterPro" id="IPR044607">
    <property type="entry name" value="RKD-like"/>
</dbReference>
<accession>A0A7S4KMD2</accession>
<dbReference type="EMBL" id="HBKN01019187">
    <property type="protein sequence ID" value="CAE2299504.1"/>
    <property type="molecule type" value="Transcribed_RNA"/>
</dbReference>
<dbReference type="Pfam" id="PF02042">
    <property type="entry name" value="RWP-RK"/>
    <property type="match status" value="1"/>
</dbReference>
<comment type="function">
    <text evidence="1">Putative transcription factor.</text>
</comment>
<evidence type="ECO:0000259" key="8">
    <source>
        <dbReference type="PROSITE" id="PS51519"/>
    </source>
</evidence>
<dbReference type="PROSITE" id="PS51519">
    <property type="entry name" value="RWP_RK"/>
    <property type="match status" value="1"/>
</dbReference>
<sequence length="239" mass="26198">MTAFTFADTKQTSSSSPLPQNAAPVCSQSYPHIWNEPDASFSQHPSNINSEKVALVCPRRKKNPSAAKRDAEDPVVLTRELLESLFSLPLSSASERLGICPTAIKKACRKLGIPKWPFKNQSRRGACQKQVSEASGEDKAVFGEPAPQAEQGRANEPYHTVSAPDLAAFEEPAHRNGESEVHYGMSSFQPLAPFDEGVLFLKGSELGQALMNPLEEDLADEMFWKEIERVIPAKRSSAC</sequence>
<evidence type="ECO:0000313" key="9">
    <source>
        <dbReference type="EMBL" id="CAE2299504.1"/>
    </source>
</evidence>
<evidence type="ECO:0000256" key="4">
    <source>
        <dbReference type="ARBA" id="ARBA00023125"/>
    </source>
</evidence>
<protein>
    <recommendedName>
        <fullName evidence="8">RWP-RK domain-containing protein</fullName>
    </recommendedName>
</protein>
<evidence type="ECO:0000256" key="6">
    <source>
        <dbReference type="ARBA" id="ARBA00023242"/>
    </source>
</evidence>
<evidence type="ECO:0000256" key="5">
    <source>
        <dbReference type="ARBA" id="ARBA00023163"/>
    </source>
</evidence>
<dbReference type="InterPro" id="IPR003035">
    <property type="entry name" value="RWP-RK_dom"/>
</dbReference>
<dbReference type="AlphaFoldDB" id="A0A7S4KMD2"/>
<keyword evidence="6" id="KW-0539">Nucleus</keyword>
<proteinExistence type="predicted"/>
<dbReference type="PANTHER" id="PTHR46373">
    <property type="entry name" value="PROTEIN RKD4"/>
    <property type="match status" value="1"/>
</dbReference>
<dbReference type="GO" id="GO:0003700">
    <property type="term" value="F:DNA-binding transcription factor activity"/>
    <property type="evidence" value="ECO:0007669"/>
    <property type="project" value="InterPro"/>
</dbReference>